<dbReference type="Pfam" id="PF12210">
    <property type="entry name" value="Hrs_helical"/>
    <property type="match status" value="1"/>
</dbReference>
<dbReference type="InterPro" id="IPR002014">
    <property type="entry name" value="VHS_dom"/>
</dbReference>
<comment type="caution">
    <text evidence="13">The sequence shown here is derived from an EMBL/GenBank/DDBJ whole genome shotgun (WGS) entry which is preliminary data.</text>
</comment>
<feature type="compositionally biased region" description="Low complexity" evidence="10">
    <location>
        <begin position="676"/>
        <end position="710"/>
    </location>
</feature>
<dbReference type="CDD" id="cd15720">
    <property type="entry name" value="FYVE_Hrs"/>
    <property type="match status" value="1"/>
</dbReference>
<dbReference type="GO" id="GO:0032456">
    <property type="term" value="P:endocytic recycling"/>
    <property type="evidence" value="ECO:0007669"/>
    <property type="project" value="TreeGrafter"/>
</dbReference>
<evidence type="ECO:0000256" key="10">
    <source>
        <dbReference type="SAM" id="MobiDB-lite"/>
    </source>
</evidence>
<dbReference type="InterPro" id="IPR003903">
    <property type="entry name" value="UIM_dom"/>
</dbReference>
<feature type="region of interest" description="Disordered" evidence="10">
    <location>
        <begin position="182"/>
        <end position="285"/>
    </location>
</feature>
<dbReference type="Gene3D" id="3.30.40.10">
    <property type="entry name" value="Zinc/RING finger domain, C3HC4 (zinc finger)"/>
    <property type="match status" value="1"/>
</dbReference>
<dbReference type="PANTHER" id="PTHR46275:SF1">
    <property type="entry name" value="HEPATOCYTE GROWTH FACTOR-REGULATED TYROSINE KINASE SUBSTRATE"/>
    <property type="match status" value="1"/>
</dbReference>
<feature type="compositionally biased region" description="Polar residues" evidence="10">
    <location>
        <begin position="765"/>
        <end position="774"/>
    </location>
</feature>
<dbReference type="InterPro" id="IPR017455">
    <property type="entry name" value="Znf_FYVE-rel"/>
</dbReference>
<feature type="domain" description="VHS" evidence="12">
    <location>
        <begin position="54"/>
        <end position="102"/>
    </location>
</feature>
<keyword evidence="14" id="KW-1185">Reference proteome</keyword>
<feature type="region of interest" description="Disordered" evidence="10">
    <location>
        <begin position="594"/>
        <end position="613"/>
    </location>
</feature>
<keyword evidence="5" id="KW-0479">Metal-binding</keyword>
<keyword evidence="9" id="KW-0175">Coiled coil</keyword>
<evidence type="ECO:0000256" key="7">
    <source>
        <dbReference type="ARBA" id="ARBA00022833"/>
    </source>
</evidence>
<feature type="compositionally biased region" description="Basic and acidic residues" evidence="10">
    <location>
        <begin position="185"/>
        <end position="203"/>
    </location>
</feature>
<feature type="compositionally biased region" description="Low complexity" evidence="10">
    <location>
        <begin position="738"/>
        <end position="753"/>
    </location>
</feature>
<feature type="region of interest" description="Disordered" evidence="10">
    <location>
        <begin position="307"/>
        <end position="328"/>
    </location>
</feature>
<feature type="compositionally biased region" description="Polar residues" evidence="10">
    <location>
        <begin position="915"/>
        <end position="927"/>
    </location>
</feature>
<evidence type="ECO:0000313" key="13">
    <source>
        <dbReference type="EMBL" id="KAK2564022.1"/>
    </source>
</evidence>
<dbReference type="PROSITE" id="PS50178">
    <property type="entry name" value="ZF_FYVE"/>
    <property type="match status" value="1"/>
</dbReference>
<dbReference type="SUPFAM" id="SSF89009">
    <property type="entry name" value="GAT-like domain"/>
    <property type="match status" value="1"/>
</dbReference>
<dbReference type="AlphaFoldDB" id="A0AAD9QMH8"/>
<keyword evidence="13" id="KW-0418">Kinase</keyword>
<sequence>MLQYVCNQVDGEKNLSKIVKSINILLAVEWGRQAGNDAYQSNIMKCCQSTGLYLGDESSPEPVKEQILSMIQTWSIAFRKEPKYKIVQDTFNLMRMEGYKFPSVNESSDALFTAETAPEWAEGDVCHMCRVKFSTFQRQHHCRNCGQVFCQKCSSRVSIIPQYGIEREVRVCDPCFYKLNPSASKSEEGSKKSESASSDKDLPPEYLNSPLSRESQTPAKKTAKEIQEEEEEELQLALALSLSQEEAAKDSRQRPSTKSNEAREPSYSSYRQTSNLYSSPMDDVVTDSASVDPELARYLNRSYWEERNERQTSKIRSSVPASVQGQREELNEYSDKKIVSGILKGKRKGKKMTSDNFHSTTVNNILLLKAINLYLLPLKRSIKDDHETSETTSEVSDAMVKNFHSSVEMLLERMQKVSGQGKHIAMDATVQSLFQTVSAMHPQILRFIEQLEEETAKYEALQVKVGLVREARSSLDEMREQHREKVRQQELEQDMLRRMQIEQKLELMRQQKAEYLAYQQRLQAERQTAIEQQQQQRTQYQRPMQMQQYQYPTAGDSSPYSSLNYLPVTVASSQPYTSQNTSAAYTSAVPQSYQVPDAPLPSQYPTHSPPSAYSQAYRSELMPYRNDAPTSQAEPQPQPSSLEYQPPMYASQVQADQGPASLQSYSLGGPSPVPTAPAQVIAQAPPPQYAQVTSQQPSSQQPYGGQLGNQQPPPQTTPLNQYPVVMPPSVTGQPKMNQIPPSQSQPQFSRQTQLANTGPHLPEATPSQLTNPPQAQFLPEGVASQYTHPASQVTQPKPQTFQSPEINGFPSVDASQIPPQMFSSGSLQPQLNMGQPSFQQGHLIQQGQPGGNSLQGSSAQQGPPIQQAPPMQQVYEPQQQQPQQFGPQQGYQPGPGQGPPGQQQPPPQYYGSALPPQQSNQAPQRQLSDLELISFD</sequence>
<keyword evidence="13" id="KW-0808">Transferase</keyword>
<reference evidence="13" key="1">
    <citation type="journal article" date="2023" name="G3 (Bethesda)">
        <title>Whole genome assembly and annotation of the endangered Caribbean coral Acropora cervicornis.</title>
        <authorList>
            <person name="Selwyn J.D."/>
            <person name="Vollmer S.V."/>
        </authorList>
    </citation>
    <scope>NUCLEOTIDE SEQUENCE</scope>
    <source>
        <strain evidence="13">K2</strain>
    </source>
</reference>
<dbReference type="GO" id="GO:0016301">
    <property type="term" value="F:kinase activity"/>
    <property type="evidence" value="ECO:0007669"/>
    <property type="project" value="UniProtKB-KW"/>
</dbReference>
<evidence type="ECO:0000256" key="6">
    <source>
        <dbReference type="ARBA" id="ARBA00022771"/>
    </source>
</evidence>
<dbReference type="PROSITE" id="PS50330">
    <property type="entry name" value="UIM"/>
    <property type="match status" value="1"/>
</dbReference>
<feature type="compositionally biased region" description="Low complexity" evidence="10">
    <location>
        <begin position="235"/>
        <end position="245"/>
    </location>
</feature>
<evidence type="ECO:0000256" key="1">
    <source>
        <dbReference type="ARBA" id="ARBA00004496"/>
    </source>
</evidence>
<feature type="compositionally biased region" description="Polar residues" evidence="10">
    <location>
        <begin position="266"/>
        <end position="278"/>
    </location>
</feature>
<feature type="compositionally biased region" description="Pro residues" evidence="10">
    <location>
        <begin position="896"/>
        <end position="908"/>
    </location>
</feature>
<evidence type="ECO:0000256" key="2">
    <source>
        <dbReference type="ARBA" id="ARBA00015450"/>
    </source>
</evidence>
<feature type="compositionally biased region" description="Polar residues" evidence="10">
    <location>
        <begin position="784"/>
        <end position="805"/>
    </location>
</feature>
<dbReference type="GO" id="GO:0008270">
    <property type="term" value="F:zinc ion binding"/>
    <property type="evidence" value="ECO:0007669"/>
    <property type="project" value="UniProtKB-KW"/>
</dbReference>
<protein>
    <recommendedName>
        <fullName evidence="2">Hepatocyte growth factor-regulated tyrosine kinase substrate</fullName>
    </recommendedName>
</protein>
<dbReference type="SUPFAM" id="SSF48464">
    <property type="entry name" value="ENTH/VHS domain"/>
    <property type="match status" value="1"/>
</dbReference>
<evidence type="ECO:0000256" key="4">
    <source>
        <dbReference type="ARBA" id="ARBA00022553"/>
    </source>
</evidence>
<proteinExistence type="predicted"/>
<evidence type="ECO:0000256" key="5">
    <source>
        <dbReference type="ARBA" id="ARBA00022723"/>
    </source>
</evidence>
<dbReference type="CDD" id="cd21387">
    <property type="entry name" value="GAT_Hrs"/>
    <property type="match status" value="1"/>
</dbReference>
<keyword evidence="3" id="KW-0963">Cytoplasm</keyword>
<dbReference type="Gene3D" id="1.25.40.90">
    <property type="match status" value="1"/>
</dbReference>
<feature type="compositionally biased region" description="Polar residues" evidence="10">
    <location>
        <begin position="813"/>
        <end position="854"/>
    </location>
</feature>
<dbReference type="InterPro" id="IPR011011">
    <property type="entry name" value="Znf_FYVE_PHD"/>
</dbReference>
<feature type="compositionally biased region" description="Low complexity" evidence="10">
    <location>
        <begin position="855"/>
        <end position="894"/>
    </location>
</feature>
<evidence type="ECO:0000256" key="8">
    <source>
        <dbReference type="PROSITE-ProRule" id="PRU00091"/>
    </source>
</evidence>
<dbReference type="Proteomes" id="UP001249851">
    <property type="component" value="Unassembled WGS sequence"/>
</dbReference>
<keyword evidence="7" id="KW-0862">Zinc</keyword>
<dbReference type="PROSITE" id="PS50179">
    <property type="entry name" value="VHS"/>
    <property type="match status" value="1"/>
</dbReference>
<feature type="compositionally biased region" description="Polar residues" evidence="10">
    <location>
        <begin position="653"/>
        <end position="666"/>
    </location>
</feature>
<dbReference type="InterPro" id="IPR000306">
    <property type="entry name" value="Znf_FYVE"/>
</dbReference>
<feature type="region of interest" description="Disordered" evidence="10">
    <location>
        <begin position="653"/>
        <end position="936"/>
    </location>
</feature>
<feature type="coiled-coil region" evidence="9">
    <location>
        <begin position="444"/>
        <end position="528"/>
    </location>
</feature>
<accession>A0AAD9QMH8</accession>
<dbReference type="InterPro" id="IPR008942">
    <property type="entry name" value="ENTH_VHS"/>
</dbReference>
<name>A0AAD9QMH8_ACRCE</name>
<feature type="domain" description="FYVE-type" evidence="11">
    <location>
        <begin position="120"/>
        <end position="180"/>
    </location>
</feature>
<dbReference type="SUPFAM" id="SSF57903">
    <property type="entry name" value="FYVE/PHD zinc finger"/>
    <property type="match status" value="1"/>
</dbReference>
<dbReference type="Gene3D" id="1.20.5.1940">
    <property type="match status" value="1"/>
</dbReference>
<dbReference type="GO" id="GO:0005769">
    <property type="term" value="C:early endosome"/>
    <property type="evidence" value="ECO:0007669"/>
    <property type="project" value="TreeGrafter"/>
</dbReference>
<evidence type="ECO:0000313" key="14">
    <source>
        <dbReference type="Proteomes" id="UP001249851"/>
    </source>
</evidence>
<dbReference type="GO" id="GO:0035091">
    <property type="term" value="F:phosphatidylinositol binding"/>
    <property type="evidence" value="ECO:0007669"/>
    <property type="project" value="InterPro"/>
</dbReference>
<dbReference type="Pfam" id="PF01363">
    <property type="entry name" value="FYVE"/>
    <property type="match status" value="1"/>
</dbReference>
<feature type="compositionally biased region" description="Polar residues" evidence="10">
    <location>
        <begin position="603"/>
        <end position="613"/>
    </location>
</feature>
<dbReference type="SMART" id="SM00064">
    <property type="entry name" value="FYVE"/>
    <property type="match status" value="1"/>
</dbReference>
<feature type="compositionally biased region" description="Polar residues" evidence="10">
    <location>
        <begin position="314"/>
        <end position="325"/>
    </location>
</feature>
<comment type="subcellular location">
    <subcellularLocation>
        <location evidence="1">Cytoplasm</location>
    </subcellularLocation>
</comment>
<dbReference type="InterPro" id="IPR017073">
    <property type="entry name" value="HGS/VPS27"/>
</dbReference>
<evidence type="ECO:0000259" key="12">
    <source>
        <dbReference type="PROSITE" id="PS50179"/>
    </source>
</evidence>
<dbReference type="InterPro" id="IPR013083">
    <property type="entry name" value="Znf_RING/FYVE/PHD"/>
</dbReference>
<dbReference type="PANTHER" id="PTHR46275">
    <property type="entry name" value="HEPATOCYTE GROWTH FACTOR-REGULATED TYROSINE KINASE SUBSTRATE"/>
    <property type="match status" value="1"/>
</dbReference>
<dbReference type="GO" id="GO:0043130">
    <property type="term" value="F:ubiquitin binding"/>
    <property type="evidence" value="ECO:0007669"/>
    <property type="project" value="InterPro"/>
</dbReference>
<gene>
    <name evidence="13" type="ORF">P5673_012235</name>
</gene>
<dbReference type="EMBL" id="JARQWQ010000023">
    <property type="protein sequence ID" value="KAK2564022.1"/>
    <property type="molecule type" value="Genomic_DNA"/>
</dbReference>
<keyword evidence="6 8" id="KW-0863">Zinc-finger</keyword>
<organism evidence="13 14">
    <name type="scientific">Acropora cervicornis</name>
    <name type="common">Staghorn coral</name>
    <dbReference type="NCBI Taxonomy" id="6130"/>
    <lineage>
        <taxon>Eukaryota</taxon>
        <taxon>Metazoa</taxon>
        <taxon>Cnidaria</taxon>
        <taxon>Anthozoa</taxon>
        <taxon>Hexacorallia</taxon>
        <taxon>Scleractinia</taxon>
        <taxon>Astrocoeniina</taxon>
        <taxon>Acroporidae</taxon>
        <taxon>Acropora</taxon>
    </lineage>
</organism>
<feature type="compositionally biased region" description="Polar residues" evidence="10">
    <location>
        <begin position="209"/>
        <end position="219"/>
    </location>
</feature>
<evidence type="ECO:0000259" key="11">
    <source>
        <dbReference type="PROSITE" id="PS50178"/>
    </source>
</evidence>
<keyword evidence="4" id="KW-0597">Phosphoprotein</keyword>
<dbReference type="InterPro" id="IPR024641">
    <property type="entry name" value="HRS_helical"/>
</dbReference>
<dbReference type="GO" id="GO:0031623">
    <property type="term" value="P:receptor internalization"/>
    <property type="evidence" value="ECO:0007669"/>
    <property type="project" value="TreeGrafter"/>
</dbReference>
<evidence type="ECO:0000256" key="9">
    <source>
        <dbReference type="SAM" id="Coils"/>
    </source>
</evidence>
<reference evidence="13" key="2">
    <citation type="journal article" date="2023" name="Science">
        <title>Genomic signatures of disease resistance in endangered staghorn corals.</title>
        <authorList>
            <person name="Vollmer S.V."/>
            <person name="Selwyn J.D."/>
            <person name="Despard B.A."/>
            <person name="Roesel C.L."/>
        </authorList>
    </citation>
    <scope>NUCLEOTIDE SEQUENCE</scope>
    <source>
        <strain evidence="13">K2</strain>
    </source>
</reference>
<evidence type="ECO:0000256" key="3">
    <source>
        <dbReference type="ARBA" id="ARBA00022490"/>
    </source>
</evidence>